<proteinExistence type="predicted"/>
<organism evidence="3 4">
    <name type="scientific">Candidatus Desulfatibia vada</name>
    <dbReference type="NCBI Taxonomy" id="2841696"/>
    <lineage>
        <taxon>Bacteria</taxon>
        <taxon>Pseudomonadati</taxon>
        <taxon>Thermodesulfobacteriota</taxon>
        <taxon>Desulfobacteria</taxon>
        <taxon>Desulfobacterales</taxon>
        <taxon>Desulfobacterales incertae sedis</taxon>
        <taxon>Candidatus Desulfatibia</taxon>
    </lineage>
</organism>
<feature type="domain" description="DUF4143" evidence="2">
    <location>
        <begin position="214"/>
        <end position="371"/>
    </location>
</feature>
<dbReference type="Pfam" id="PF13635">
    <property type="entry name" value="DUF4143"/>
    <property type="match status" value="1"/>
</dbReference>
<dbReference type="AlphaFoldDB" id="A0A8J6TWW3"/>
<dbReference type="SUPFAM" id="SSF52540">
    <property type="entry name" value="P-loop containing nucleoside triphosphate hydrolases"/>
    <property type="match status" value="1"/>
</dbReference>
<evidence type="ECO:0000259" key="2">
    <source>
        <dbReference type="Pfam" id="PF13635"/>
    </source>
</evidence>
<keyword evidence="3" id="KW-0547">Nucleotide-binding</keyword>
<comment type="caution">
    <text evidence="3">The sequence shown here is derived from an EMBL/GenBank/DDBJ whole genome shotgun (WGS) entry which is preliminary data.</text>
</comment>
<keyword evidence="3" id="KW-0067">ATP-binding</keyword>
<dbReference type="GO" id="GO:0005524">
    <property type="term" value="F:ATP binding"/>
    <property type="evidence" value="ECO:0007669"/>
    <property type="project" value="UniProtKB-KW"/>
</dbReference>
<dbReference type="InterPro" id="IPR027417">
    <property type="entry name" value="P-loop_NTPase"/>
</dbReference>
<dbReference type="Proteomes" id="UP000605201">
    <property type="component" value="Unassembled WGS sequence"/>
</dbReference>
<evidence type="ECO:0000313" key="4">
    <source>
        <dbReference type="Proteomes" id="UP000605201"/>
    </source>
</evidence>
<feature type="domain" description="AAA" evidence="1">
    <location>
        <begin position="30"/>
        <end position="145"/>
    </location>
</feature>
<evidence type="ECO:0000313" key="3">
    <source>
        <dbReference type="EMBL" id="MBC8434587.1"/>
    </source>
</evidence>
<gene>
    <name evidence="3" type="ORF">H8D96_21980</name>
</gene>
<accession>A0A8J6TWW3</accession>
<dbReference type="Pfam" id="PF13173">
    <property type="entry name" value="AAA_14"/>
    <property type="match status" value="1"/>
</dbReference>
<dbReference type="InterPro" id="IPR025420">
    <property type="entry name" value="DUF4143"/>
</dbReference>
<dbReference type="InterPro" id="IPR041682">
    <property type="entry name" value="AAA_14"/>
</dbReference>
<dbReference type="PANTHER" id="PTHR43566">
    <property type="entry name" value="CONSERVED PROTEIN"/>
    <property type="match status" value="1"/>
</dbReference>
<protein>
    <submittedName>
        <fullName evidence="3">ATP-binding protein</fullName>
    </submittedName>
</protein>
<reference evidence="3 4" key="1">
    <citation type="submission" date="2020-08" db="EMBL/GenBank/DDBJ databases">
        <title>Bridging the membrane lipid divide: bacteria of the FCB group superphylum have the potential to synthesize archaeal ether lipids.</title>
        <authorList>
            <person name="Villanueva L."/>
            <person name="Von Meijenfeldt F.A.B."/>
            <person name="Westbye A.B."/>
            <person name="Yadav S."/>
            <person name="Hopmans E.C."/>
            <person name="Dutilh B.E."/>
            <person name="Sinninghe Damste J.S."/>
        </authorList>
    </citation>
    <scope>NUCLEOTIDE SEQUENCE [LARGE SCALE GENOMIC DNA]</scope>
    <source>
        <strain evidence="3">NIOZ-UU17</strain>
    </source>
</reference>
<name>A0A8J6TWW3_9BACT</name>
<sequence length="419" mass="48145">MHFQSVCFKLQGMNRHYEKLLKEYLAFFPCVALIGPRQCGKTTLLQTLPRGWRVYDLEKQSDFQSLSQDPDLFFRLNPDKIAIDEAQLRPELFSALRVAVDEDRQSTGRFVITGSSSPKLVRAISESLAGRIGIIEMAPFSFSEVRKELSPPFFQFLTDRVHVRDFIDELKPLGDIRDVHEFWFRGGYPEPWLKKSKRFHSTWMNQYVGTYLYRDVAKLFPGINENRFRLFVQILAGISGNVINYSDVARSLGVSQPTVRDYFEIADGTFLWRTIPSYTRNTLKRVVKHPKGYFRDSGLLHYLLRIPDTDLLATHPVMGRSWEGLVIEEIIRGLNATGAGFDYYYYRTGGGAEVDLILEGEFGLIPIEIKYTQTVPAKQLRAMKDFIKDQNCGFGLVINNDECPRLYDEQIAGIPFACL</sequence>
<dbReference type="EMBL" id="JACNIG010000464">
    <property type="protein sequence ID" value="MBC8434587.1"/>
    <property type="molecule type" value="Genomic_DNA"/>
</dbReference>
<evidence type="ECO:0000259" key="1">
    <source>
        <dbReference type="Pfam" id="PF13173"/>
    </source>
</evidence>
<dbReference type="PANTHER" id="PTHR43566:SF2">
    <property type="entry name" value="DUF4143 DOMAIN-CONTAINING PROTEIN"/>
    <property type="match status" value="1"/>
</dbReference>